<dbReference type="Proteomes" id="UP000635565">
    <property type="component" value="Unassembled WGS sequence"/>
</dbReference>
<comment type="caution">
    <text evidence="1">The sequence shown here is derived from an EMBL/GenBank/DDBJ whole genome shotgun (WGS) entry which is preliminary data.</text>
</comment>
<gene>
    <name evidence="1" type="ORF">KSZ_78590</name>
</gene>
<sequence>MYHSNIPGAKVSVAYGDQFAQTETLSRGQTLVLPAALGAYRIEGEGSLLFSYVPDPNDEAWQAWKAANPESAL</sequence>
<evidence type="ECO:0000313" key="1">
    <source>
        <dbReference type="EMBL" id="GHO89853.1"/>
    </source>
</evidence>
<protein>
    <submittedName>
        <fullName evidence="1">Uncharacterized protein</fullName>
    </submittedName>
</protein>
<dbReference type="Gene3D" id="2.60.120.10">
    <property type="entry name" value="Jelly Rolls"/>
    <property type="match status" value="1"/>
</dbReference>
<reference evidence="1 2" key="1">
    <citation type="journal article" date="2021" name="Int. J. Syst. Evol. Microbiol.">
        <title>Reticulibacter mediterranei gen. nov., sp. nov., within the new family Reticulibacteraceae fam. nov., and Ktedonospora formicarum gen. nov., sp. nov., Ktedonobacter robiniae sp. nov., Dictyobacter formicarum sp. nov. and Dictyobacter arantiisoli sp. nov., belonging to the class Ktedonobacteria.</title>
        <authorList>
            <person name="Yabe S."/>
            <person name="Zheng Y."/>
            <person name="Wang C.M."/>
            <person name="Sakai Y."/>
            <person name="Abe K."/>
            <person name="Yokota A."/>
            <person name="Donadio S."/>
            <person name="Cavaletti L."/>
            <person name="Monciardini P."/>
        </authorList>
    </citation>
    <scope>NUCLEOTIDE SEQUENCE [LARGE SCALE GENOMIC DNA]</scope>
    <source>
        <strain evidence="1 2">SOSP1-9</strain>
    </source>
</reference>
<proteinExistence type="predicted"/>
<keyword evidence="2" id="KW-1185">Reference proteome</keyword>
<dbReference type="EMBL" id="BNJJ01000047">
    <property type="protein sequence ID" value="GHO89853.1"/>
    <property type="molecule type" value="Genomic_DNA"/>
</dbReference>
<organism evidence="1 2">
    <name type="scientific">Dictyobacter formicarum</name>
    <dbReference type="NCBI Taxonomy" id="2778368"/>
    <lineage>
        <taxon>Bacteria</taxon>
        <taxon>Bacillati</taxon>
        <taxon>Chloroflexota</taxon>
        <taxon>Ktedonobacteria</taxon>
        <taxon>Ktedonobacterales</taxon>
        <taxon>Dictyobacteraceae</taxon>
        <taxon>Dictyobacter</taxon>
    </lineage>
</organism>
<dbReference type="RefSeq" id="WP_201367407.1">
    <property type="nucleotide sequence ID" value="NZ_BNJJ01000047.1"/>
</dbReference>
<evidence type="ECO:0000313" key="2">
    <source>
        <dbReference type="Proteomes" id="UP000635565"/>
    </source>
</evidence>
<name>A0ABQ3VWV4_9CHLR</name>
<accession>A0ABQ3VWV4</accession>
<dbReference type="InterPro" id="IPR014710">
    <property type="entry name" value="RmlC-like_jellyroll"/>
</dbReference>